<sequence length="328" mass="35802">MVSTPIPLSDVGPPKPPKLTSPPVVPPFIAPLVIPQSSPALSIAKSLKLSSLFWVHPTVRRGLKSGGDESPQTTHKKRPRPVSLIVPTRGSMDETILQRPKVVRNSSSPTLAGGRPKPETERDLRYDLSRIKRAGTACIVCCLDDTEMQTLGVTWTEYVQTANELSLDVLRIPIPEGLAPMDPAVLDSHLTKLIGTYTLQGDAILVHCRGGLGRAGLIACCWMLKLGLCGWMSERPPPPVNHDASAGSPASRETSAEQAPRGEEVDGETMRLVERLITVVRRRRSVKAVETYEQVKFLVEYVQFLRDQAASRTSCSGDLFASWDAQVD</sequence>
<feature type="region of interest" description="Disordered" evidence="2">
    <location>
        <begin position="101"/>
        <end position="122"/>
    </location>
</feature>
<dbReference type="PANTHER" id="PTHR23339">
    <property type="entry name" value="TYROSINE SPECIFIC PROTEIN PHOSPHATASE AND DUAL SPECIFICITY PROTEIN PHOSPHATASE"/>
    <property type="match status" value="1"/>
</dbReference>
<dbReference type="PROSITE" id="PS50056">
    <property type="entry name" value="TYR_PHOSPHATASE_2"/>
    <property type="match status" value="1"/>
</dbReference>
<proteinExistence type="predicted"/>
<organism evidence="4">
    <name type="scientific">Ganoderma boninense</name>
    <dbReference type="NCBI Taxonomy" id="34458"/>
    <lineage>
        <taxon>Eukaryota</taxon>
        <taxon>Fungi</taxon>
        <taxon>Dikarya</taxon>
        <taxon>Basidiomycota</taxon>
        <taxon>Agaricomycotina</taxon>
        <taxon>Agaricomycetes</taxon>
        <taxon>Polyporales</taxon>
        <taxon>Polyporaceae</taxon>
        <taxon>Ganoderma</taxon>
    </lineage>
</organism>
<feature type="region of interest" description="Disordered" evidence="2">
    <location>
        <begin position="239"/>
        <end position="265"/>
    </location>
</feature>
<feature type="domain" description="Tyrosine specific protein phosphatases" evidence="3">
    <location>
        <begin position="188"/>
        <end position="228"/>
    </location>
</feature>
<dbReference type="AlphaFoldDB" id="A0A5K1JY68"/>
<gene>
    <name evidence="4" type="primary">Q4P333</name>
</gene>
<name>A0A5K1JY68_9APHY</name>
<keyword evidence="4" id="KW-0328">Glycosyltransferase</keyword>
<dbReference type="GO" id="GO:0016791">
    <property type="term" value="F:phosphatase activity"/>
    <property type="evidence" value="ECO:0007669"/>
    <property type="project" value="UniProtKB-ARBA"/>
</dbReference>
<keyword evidence="4" id="KW-0808">Transferase</keyword>
<reference evidence="4" key="1">
    <citation type="submission" date="2019-10" db="EMBL/GenBank/DDBJ databases">
        <authorList>
            <person name="Nor Muhammad N."/>
        </authorList>
    </citation>
    <scope>NUCLEOTIDE SEQUENCE</scope>
</reference>
<dbReference type="InterPro" id="IPR029021">
    <property type="entry name" value="Prot-tyrosine_phosphatase-like"/>
</dbReference>
<evidence type="ECO:0000259" key="3">
    <source>
        <dbReference type="PROSITE" id="PS50056"/>
    </source>
</evidence>
<evidence type="ECO:0000256" key="1">
    <source>
        <dbReference type="ARBA" id="ARBA00022801"/>
    </source>
</evidence>
<dbReference type="InterPro" id="IPR000387">
    <property type="entry name" value="Tyr_Pase_dom"/>
</dbReference>
<dbReference type="InterPro" id="IPR050561">
    <property type="entry name" value="PTP"/>
</dbReference>
<protein>
    <submittedName>
        <fullName evidence="4">Chitin synthase 7 )</fullName>
        <ecNumber evidence="4">2.4.1.16</ecNumber>
    </submittedName>
</protein>
<dbReference type="GO" id="GO:0004100">
    <property type="term" value="F:chitin synthase activity"/>
    <property type="evidence" value="ECO:0007669"/>
    <property type="project" value="UniProtKB-EC"/>
</dbReference>
<dbReference type="EMBL" id="LR726358">
    <property type="protein sequence ID" value="VWO97506.1"/>
    <property type="molecule type" value="Genomic_DNA"/>
</dbReference>
<dbReference type="InterPro" id="IPR057023">
    <property type="entry name" value="PTP-SAK"/>
</dbReference>
<evidence type="ECO:0000256" key="2">
    <source>
        <dbReference type="SAM" id="MobiDB-lite"/>
    </source>
</evidence>
<feature type="region of interest" description="Disordered" evidence="2">
    <location>
        <begin position="61"/>
        <end position="83"/>
    </location>
</feature>
<keyword evidence="1" id="KW-0378">Hydrolase</keyword>
<evidence type="ECO:0000313" key="4">
    <source>
        <dbReference type="EMBL" id="VWO97506.1"/>
    </source>
</evidence>
<dbReference type="SUPFAM" id="SSF52799">
    <property type="entry name" value="(Phosphotyrosine protein) phosphatases II"/>
    <property type="match status" value="1"/>
</dbReference>
<dbReference type="Pfam" id="PF22784">
    <property type="entry name" value="PTP-SAK"/>
    <property type="match status" value="1"/>
</dbReference>
<dbReference type="EC" id="2.4.1.16" evidence="4"/>
<dbReference type="Gene3D" id="3.90.190.10">
    <property type="entry name" value="Protein tyrosine phosphatase superfamily"/>
    <property type="match status" value="1"/>
</dbReference>
<accession>A0A5K1JY68</accession>